<name>A0AAV5HNJ7_9ROSI</name>
<gene>
    <name evidence="1" type="ORF">SLEP1_g2563</name>
</gene>
<comment type="caution">
    <text evidence="1">The sequence shown here is derived from an EMBL/GenBank/DDBJ whole genome shotgun (WGS) entry which is preliminary data.</text>
</comment>
<dbReference type="EMBL" id="BPVZ01000002">
    <property type="protein sequence ID" value="GKU88280.1"/>
    <property type="molecule type" value="Genomic_DNA"/>
</dbReference>
<dbReference type="Proteomes" id="UP001054252">
    <property type="component" value="Unassembled WGS sequence"/>
</dbReference>
<evidence type="ECO:0000313" key="1">
    <source>
        <dbReference type="EMBL" id="GKU88280.1"/>
    </source>
</evidence>
<keyword evidence="2" id="KW-1185">Reference proteome</keyword>
<accession>A0AAV5HNJ7</accession>
<protein>
    <submittedName>
        <fullName evidence="1">Uncharacterized protein</fullName>
    </submittedName>
</protein>
<proteinExistence type="predicted"/>
<organism evidence="1 2">
    <name type="scientific">Rubroshorea leprosula</name>
    <dbReference type="NCBI Taxonomy" id="152421"/>
    <lineage>
        <taxon>Eukaryota</taxon>
        <taxon>Viridiplantae</taxon>
        <taxon>Streptophyta</taxon>
        <taxon>Embryophyta</taxon>
        <taxon>Tracheophyta</taxon>
        <taxon>Spermatophyta</taxon>
        <taxon>Magnoliopsida</taxon>
        <taxon>eudicotyledons</taxon>
        <taxon>Gunneridae</taxon>
        <taxon>Pentapetalae</taxon>
        <taxon>rosids</taxon>
        <taxon>malvids</taxon>
        <taxon>Malvales</taxon>
        <taxon>Dipterocarpaceae</taxon>
        <taxon>Rubroshorea</taxon>
    </lineage>
</organism>
<reference evidence="1 2" key="1">
    <citation type="journal article" date="2021" name="Commun. Biol.">
        <title>The genome of Shorea leprosula (Dipterocarpaceae) highlights the ecological relevance of drought in aseasonal tropical rainforests.</title>
        <authorList>
            <person name="Ng K.K.S."/>
            <person name="Kobayashi M.J."/>
            <person name="Fawcett J.A."/>
            <person name="Hatakeyama M."/>
            <person name="Paape T."/>
            <person name="Ng C.H."/>
            <person name="Ang C.C."/>
            <person name="Tnah L.H."/>
            <person name="Lee C.T."/>
            <person name="Nishiyama T."/>
            <person name="Sese J."/>
            <person name="O'Brien M.J."/>
            <person name="Copetti D."/>
            <person name="Mohd Noor M.I."/>
            <person name="Ong R.C."/>
            <person name="Putra M."/>
            <person name="Sireger I.Z."/>
            <person name="Indrioko S."/>
            <person name="Kosugi Y."/>
            <person name="Izuno A."/>
            <person name="Isagi Y."/>
            <person name="Lee S.L."/>
            <person name="Shimizu K.K."/>
        </authorList>
    </citation>
    <scope>NUCLEOTIDE SEQUENCE [LARGE SCALE GENOMIC DNA]</scope>
    <source>
        <strain evidence="1">214</strain>
    </source>
</reference>
<sequence length="81" mass="9115">MDFSCLSSFMKFPYMVYSKSLLFLLSVVAGLFLGYRKQSDPALYMDIQTICSSPPQLPDCVFNHRVGDVPALPMDVLSSRK</sequence>
<dbReference type="AlphaFoldDB" id="A0AAV5HNJ7"/>
<evidence type="ECO:0000313" key="2">
    <source>
        <dbReference type="Proteomes" id="UP001054252"/>
    </source>
</evidence>